<comment type="caution">
    <text evidence="1">The sequence shown here is derived from an EMBL/GenBank/DDBJ whole genome shotgun (WGS) entry which is preliminary data.</text>
</comment>
<name>A0A9X4EN06_9FLAO</name>
<keyword evidence="2" id="KW-1185">Reference proteome</keyword>
<reference evidence="1" key="1">
    <citation type="submission" date="2021-09" db="EMBL/GenBank/DDBJ databases">
        <authorList>
            <person name="Smyrli M."/>
        </authorList>
    </citation>
    <scope>NUCLEOTIDE SEQUENCE</scope>
    <source>
        <strain evidence="1">LAR25</strain>
    </source>
</reference>
<gene>
    <name evidence="1" type="ORF">LCI24_09255</name>
</gene>
<dbReference type="EMBL" id="JAIWJY010000005">
    <property type="protein sequence ID" value="MDE1206983.1"/>
    <property type="molecule type" value="Genomic_DNA"/>
</dbReference>
<dbReference type="InterPro" id="IPR011747">
    <property type="entry name" value="CHP02241"/>
</dbReference>
<evidence type="ECO:0000313" key="2">
    <source>
        <dbReference type="Proteomes" id="UP001149303"/>
    </source>
</evidence>
<organism evidence="1 2">
    <name type="scientific">Tenacibaculum larymnensis</name>
    <dbReference type="NCBI Taxonomy" id="2878201"/>
    <lineage>
        <taxon>Bacteria</taxon>
        <taxon>Pseudomonadati</taxon>
        <taxon>Bacteroidota</taxon>
        <taxon>Flavobacteriia</taxon>
        <taxon>Flavobacteriales</taxon>
        <taxon>Flavobacteriaceae</taxon>
        <taxon>Tenacibaculum</taxon>
    </lineage>
</organism>
<proteinExistence type="predicted"/>
<dbReference type="RefSeq" id="WP_274640125.1">
    <property type="nucleotide sequence ID" value="NZ_JAIWJY010000005.1"/>
</dbReference>
<dbReference type="NCBIfam" id="TIGR02241">
    <property type="entry name" value="conserved hypothetical phage tail region protein"/>
    <property type="match status" value="1"/>
</dbReference>
<dbReference type="PANTHER" id="PTHR38009">
    <property type="entry name" value="CONSERVED HYPOTHETICAL PHAGE TAIL PROTEIN"/>
    <property type="match status" value="1"/>
</dbReference>
<sequence length="156" mass="17377">MANKNNAKTEDKVGKFPVGFYFSVSFDSSEGLPFQQVSGLTKEQTVEEVVGGGENRFKYRLPAVSISKNLVLKRALVPKGDALTKWCKETIDGGLAKPIQTKTVSVNLLNNEGQVSMKWNFYKAYPIKYSISDLKSQESEVLIDTIELAYIHFTTS</sequence>
<dbReference type="InterPro" id="IPR010667">
    <property type="entry name" value="Phage_T4_Gp19"/>
</dbReference>
<dbReference type="PANTHER" id="PTHR38009:SF1">
    <property type="entry name" value="CONSERVED HYPOTHETICAL PHAGE TAIL PROTEIN"/>
    <property type="match status" value="1"/>
</dbReference>
<dbReference type="Pfam" id="PF06841">
    <property type="entry name" value="Phage_T4_gp19"/>
    <property type="match status" value="1"/>
</dbReference>
<dbReference type="AlphaFoldDB" id="A0A9X4EN06"/>
<protein>
    <submittedName>
        <fullName evidence="1">Phage tail protein</fullName>
    </submittedName>
</protein>
<dbReference type="Proteomes" id="UP001149303">
    <property type="component" value="Unassembled WGS sequence"/>
</dbReference>
<evidence type="ECO:0000313" key="1">
    <source>
        <dbReference type="EMBL" id="MDE1206983.1"/>
    </source>
</evidence>
<accession>A0A9X4EN06</accession>
<dbReference type="GO" id="GO:0005198">
    <property type="term" value="F:structural molecule activity"/>
    <property type="evidence" value="ECO:0007669"/>
    <property type="project" value="InterPro"/>
</dbReference>